<name>A0A5S4F4I7_9ACTN</name>
<dbReference type="Pfam" id="PF12697">
    <property type="entry name" value="Abhydrolase_6"/>
    <property type="match status" value="1"/>
</dbReference>
<gene>
    <name evidence="2" type="ORF">ETD85_59880</name>
</gene>
<organism evidence="2 3">
    <name type="scientific">Nonomuraea zeae</name>
    <dbReference type="NCBI Taxonomy" id="1642303"/>
    <lineage>
        <taxon>Bacteria</taxon>
        <taxon>Bacillati</taxon>
        <taxon>Actinomycetota</taxon>
        <taxon>Actinomycetes</taxon>
        <taxon>Streptosporangiales</taxon>
        <taxon>Streptosporangiaceae</taxon>
        <taxon>Nonomuraea</taxon>
    </lineage>
</organism>
<sequence length="305" mass="33531">MRVHGPTISFAIPLSRMKKQRREGGGMRELPGRAVPVNGRHVYVEESGQGPDWVVFEAGQGCGRTCWDPVLPPLAGHARLVTYDRAGRALSGRTTQRLGIEDMAADLVAMTEAVVPGAFVLVAHSMGGLVARRAAERLGSRLRGLLLVDVLPETSPVYDTWDETTKTIDRWLAVAQRLSGFRPLARLFGGNLRRLFSADTHQTMLAEDFTPAGTAQTRKEVRAVAAAIPQFRARPPQLPKCPTIMLSAAHAAKGRERQNAAIREHQRRYAESLPDGRWEEVASGHFIQAEQPDLVADRVRRLLGS</sequence>
<dbReference type="Gene3D" id="3.40.50.1820">
    <property type="entry name" value="alpha/beta hydrolase"/>
    <property type="match status" value="1"/>
</dbReference>
<dbReference type="InterPro" id="IPR029058">
    <property type="entry name" value="AB_hydrolase_fold"/>
</dbReference>
<dbReference type="OrthoDB" id="7185741at2"/>
<dbReference type="Proteomes" id="UP000306628">
    <property type="component" value="Unassembled WGS sequence"/>
</dbReference>
<proteinExistence type="predicted"/>
<feature type="domain" description="AB hydrolase-1" evidence="1">
    <location>
        <begin position="54"/>
        <end position="297"/>
    </location>
</feature>
<evidence type="ECO:0000259" key="1">
    <source>
        <dbReference type="Pfam" id="PF12697"/>
    </source>
</evidence>
<comment type="caution">
    <text evidence="2">The sequence shown here is derived from an EMBL/GenBank/DDBJ whole genome shotgun (WGS) entry which is preliminary data.</text>
</comment>
<protein>
    <submittedName>
        <fullName evidence="2">Alpha/beta hydrolase</fullName>
    </submittedName>
</protein>
<evidence type="ECO:0000313" key="3">
    <source>
        <dbReference type="Proteomes" id="UP000306628"/>
    </source>
</evidence>
<evidence type="ECO:0000313" key="2">
    <source>
        <dbReference type="EMBL" id="TMR10958.1"/>
    </source>
</evidence>
<dbReference type="AlphaFoldDB" id="A0A5S4F4I7"/>
<dbReference type="SUPFAM" id="SSF53474">
    <property type="entry name" value="alpha/beta-Hydrolases"/>
    <property type="match status" value="1"/>
</dbReference>
<accession>A0A5S4F4I7</accession>
<reference evidence="2 3" key="1">
    <citation type="submission" date="2019-05" db="EMBL/GenBank/DDBJ databases">
        <title>Draft genome sequence of Nonomuraea zeae DSM 100528.</title>
        <authorList>
            <person name="Saricaoglu S."/>
            <person name="Isik K."/>
        </authorList>
    </citation>
    <scope>NUCLEOTIDE SEQUENCE [LARGE SCALE GENOMIC DNA]</scope>
    <source>
        <strain evidence="2 3">DSM 100528</strain>
    </source>
</reference>
<dbReference type="EMBL" id="VCKX01000497">
    <property type="protein sequence ID" value="TMR10958.1"/>
    <property type="molecule type" value="Genomic_DNA"/>
</dbReference>
<keyword evidence="2" id="KW-0378">Hydrolase</keyword>
<dbReference type="InterPro" id="IPR000073">
    <property type="entry name" value="AB_hydrolase_1"/>
</dbReference>
<dbReference type="GO" id="GO:0016787">
    <property type="term" value="F:hydrolase activity"/>
    <property type="evidence" value="ECO:0007669"/>
    <property type="project" value="UniProtKB-KW"/>
</dbReference>
<keyword evidence="3" id="KW-1185">Reference proteome</keyword>
<dbReference type="PANTHER" id="PTHR43798">
    <property type="entry name" value="MONOACYLGLYCEROL LIPASE"/>
    <property type="match status" value="1"/>
</dbReference>
<dbReference type="InterPro" id="IPR050266">
    <property type="entry name" value="AB_hydrolase_sf"/>
</dbReference>